<proteinExistence type="inferred from homology"/>
<keyword evidence="8 10" id="KW-0333">Golgi apparatus</keyword>
<evidence type="ECO:0000313" key="11">
    <source>
        <dbReference type="EnsemblMetazoa" id="MDOA005684-PA"/>
    </source>
</evidence>
<dbReference type="Gene3D" id="3.90.550.50">
    <property type="match status" value="1"/>
</dbReference>
<reference evidence="11" key="1">
    <citation type="submission" date="2020-05" db="UniProtKB">
        <authorList>
            <consortium name="EnsemblMetazoa"/>
        </authorList>
    </citation>
    <scope>IDENTIFICATION</scope>
    <source>
        <strain evidence="11">Aabys</strain>
    </source>
</reference>
<gene>
    <name evidence="11" type="primary">101899820</name>
    <name evidence="13" type="synonym">LOC101899820</name>
</gene>
<evidence type="ECO:0000256" key="1">
    <source>
        <dbReference type="ARBA" id="ARBA00004323"/>
    </source>
</evidence>
<dbReference type="KEGG" id="mde:101899820"/>
<dbReference type="OrthoDB" id="1158011at2759"/>
<dbReference type="STRING" id="7370.A0A1I8MJW5"/>
<keyword evidence="4" id="KW-0808">Transferase</keyword>
<keyword evidence="3 10" id="KW-0328">Glycosyltransferase</keyword>
<reference evidence="13" key="2">
    <citation type="submission" date="2025-04" db="UniProtKB">
        <authorList>
            <consortium name="RefSeq"/>
        </authorList>
    </citation>
    <scope>IDENTIFICATION</scope>
    <source>
        <strain evidence="13">Aabys</strain>
    </source>
</reference>
<evidence type="ECO:0000256" key="2">
    <source>
        <dbReference type="ARBA" id="ARBA00008661"/>
    </source>
</evidence>
<dbReference type="PROSITE" id="PS51257">
    <property type="entry name" value="PROKAR_LIPOPROTEIN"/>
    <property type="match status" value="1"/>
</dbReference>
<organism evidence="11">
    <name type="scientific">Musca domestica</name>
    <name type="common">House fly</name>
    <dbReference type="NCBI Taxonomy" id="7370"/>
    <lineage>
        <taxon>Eukaryota</taxon>
        <taxon>Metazoa</taxon>
        <taxon>Ecdysozoa</taxon>
        <taxon>Arthropoda</taxon>
        <taxon>Hexapoda</taxon>
        <taxon>Insecta</taxon>
        <taxon>Pterygota</taxon>
        <taxon>Neoptera</taxon>
        <taxon>Endopterygota</taxon>
        <taxon>Diptera</taxon>
        <taxon>Brachycera</taxon>
        <taxon>Muscomorpha</taxon>
        <taxon>Muscoidea</taxon>
        <taxon>Muscidae</taxon>
        <taxon>Musca</taxon>
    </lineage>
</organism>
<name>A0A1I8MJW5_MUSDO</name>
<dbReference type="AlphaFoldDB" id="A0A1I8MJW5"/>
<dbReference type="VEuPathDB" id="VectorBase:MDOA005684"/>
<dbReference type="InterPro" id="IPR002659">
    <property type="entry name" value="Glyco_trans_31"/>
</dbReference>
<dbReference type="Pfam" id="PF01762">
    <property type="entry name" value="Galactosyl_T"/>
    <property type="match status" value="1"/>
</dbReference>
<comment type="similarity">
    <text evidence="2 10">Belongs to the glycosyltransferase 31 family.</text>
</comment>
<dbReference type="EnsemblMetazoa" id="MDOA005684-RA">
    <property type="protein sequence ID" value="MDOA005684-PA"/>
    <property type="gene ID" value="MDOA005684"/>
</dbReference>
<keyword evidence="6" id="KW-0735">Signal-anchor</keyword>
<sequence length="386" mass="45813">MRRMNNLLTLFTSMSAFFFGCFITTLLTSVDKCPAQKSGVHKLEPHPELFLMVLILSAPRYEEKRNVIRETWLKLGRPLALPYYPEEFVYLPLYGPMGHLQMENTNDQANRLRIFMDWLEGVQNSKTEVPKRNIKLKHFFAIGTQGLSPDLRYQLEKEQKKHLDLLLLPRLIDTYANLTEKLLHSMDALTHHYDFSYLLKVDDDSYVKLDYLLNELVSYDRKLLRRSKEYRDNPLPALYWGYFNGRSNIKTKGQWAEPNYYLSMRYNTYALGGGYVLARKLCEYMANNSHHLSTYVSEDISVGTWLAPFRHVYRHHDPRFDTAYMARKCKKYHFVLHKRNETIMRDLYNGKLCTFEVANEKQLQRPTEYYYDWHKTADKCCDNLVI</sequence>
<dbReference type="PANTHER" id="PTHR11214:SF3">
    <property type="entry name" value="BETA-1,3-GALACTOSYLTRANSFERASE 6"/>
    <property type="match status" value="1"/>
</dbReference>
<dbReference type="EC" id="2.4.1.-" evidence="10"/>
<dbReference type="RefSeq" id="XP_005188114.1">
    <property type="nucleotide sequence ID" value="XM_005188057.3"/>
</dbReference>
<keyword evidence="12" id="KW-1185">Reference proteome</keyword>
<dbReference type="GO" id="GO:0047220">
    <property type="term" value="F:galactosylxylosylprotein 3-beta-galactosyltransferase activity"/>
    <property type="evidence" value="ECO:0007669"/>
    <property type="project" value="TreeGrafter"/>
</dbReference>
<protein>
    <recommendedName>
        <fullName evidence="10">Hexosyltransferase</fullName>
        <ecNumber evidence="10">2.4.1.-</ecNumber>
    </recommendedName>
</protein>
<evidence type="ECO:0000256" key="7">
    <source>
        <dbReference type="ARBA" id="ARBA00022989"/>
    </source>
</evidence>
<evidence type="ECO:0000256" key="6">
    <source>
        <dbReference type="ARBA" id="ARBA00022968"/>
    </source>
</evidence>
<evidence type="ECO:0000313" key="13">
    <source>
        <dbReference type="RefSeq" id="XP_005188114.1"/>
    </source>
</evidence>
<evidence type="ECO:0000256" key="10">
    <source>
        <dbReference type="RuleBase" id="RU363063"/>
    </source>
</evidence>
<dbReference type="eggNOG" id="KOG2288">
    <property type="taxonomic scope" value="Eukaryota"/>
</dbReference>
<comment type="subcellular location">
    <subcellularLocation>
        <location evidence="1 10">Golgi apparatus membrane</location>
        <topology evidence="1 10">Single-pass type II membrane protein</topology>
    </subcellularLocation>
</comment>
<dbReference type="FunFam" id="3.90.550.50:FF:000065">
    <property type="entry name" value="Hexosyltransferase"/>
    <property type="match status" value="1"/>
</dbReference>
<accession>A0A1I8MJW5</accession>
<keyword evidence="9" id="KW-0472">Membrane</keyword>
<keyword evidence="5" id="KW-0812">Transmembrane</keyword>
<evidence type="ECO:0000256" key="4">
    <source>
        <dbReference type="ARBA" id="ARBA00022679"/>
    </source>
</evidence>
<evidence type="ECO:0000256" key="5">
    <source>
        <dbReference type="ARBA" id="ARBA00022692"/>
    </source>
</evidence>
<dbReference type="GO" id="GO:0006493">
    <property type="term" value="P:protein O-linked glycosylation"/>
    <property type="evidence" value="ECO:0007669"/>
    <property type="project" value="TreeGrafter"/>
</dbReference>
<evidence type="ECO:0000256" key="9">
    <source>
        <dbReference type="ARBA" id="ARBA00023136"/>
    </source>
</evidence>
<dbReference type="GO" id="GO:0000139">
    <property type="term" value="C:Golgi membrane"/>
    <property type="evidence" value="ECO:0007669"/>
    <property type="project" value="UniProtKB-SubCell"/>
</dbReference>
<evidence type="ECO:0000256" key="3">
    <source>
        <dbReference type="ARBA" id="ARBA00022676"/>
    </source>
</evidence>
<dbReference type="VEuPathDB" id="VectorBase:MDOMA2_015707"/>
<evidence type="ECO:0000313" key="12">
    <source>
        <dbReference type="Proteomes" id="UP001652621"/>
    </source>
</evidence>
<dbReference type="GO" id="GO:0006024">
    <property type="term" value="P:glycosaminoglycan biosynthetic process"/>
    <property type="evidence" value="ECO:0007669"/>
    <property type="project" value="TreeGrafter"/>
</dbReference>
<dbReference type="PANTHER" id="PTHR11214">
    <property type="entry name" value="BETA-1,3-N-ACETYLGLUCOSAMINYLTRANSFERASE"/>
    <property type="match status" value="1"/>
</dbReference>
<dbReference type="Proteomes" id="UP001652621">
    <property type="component" value="Unplaced"/>
</dbReference>
<keyword evidence="7" id="KW-1133">Transmembrane helix</keyword>
<evidence type="ECO:0000256" key="8">
    <source>
        <dbReference type="ARBA" id="ARBA00023034"/>
    </source>
</evidence>